<dbReference type="SMART" id="SM00267">
    <property type="entry name" value="GGDEF"/>
    <property type="match status" value="1"/>
</dbReference>
<comment type="cofactor">
    <cofactor evidence="1">
        <name>Mg(2+)</name>
        <dbReference type="ChEBI" id="CHEBI:18420"/>
    </cofactor>
</comment>
<dbReference type="InterPro" id="IPR043128">
    <property type="entry name" value="Rev_trsase/Diguanyl_cyclase"/>
</dbReference>
<dbReference type="Pfam" id="PF00990">
    <property type="entry name" value="GGDEF"/>
    <property type="match status" value="1"/>
</dbReference>
<dbReference type="GO" id="GO:0005886">
    <property type="term" value="C:plasma membrane"/>
    <property type="evidence" value="ECO:0007669"/>
    <property type="project" value="TreeGrafter"/>
</dbReference>
<dbReference type="Gene3D" id="3.30.70.270">
    <property type="match status" value="1"/>
</dbReference>
<dbReference type="GO" id="GO:0052621">
    <property type="term" value="F:diguanylate cyclase activity"/>
    <property type="evidence" value="ECO:0007669"/>
    <property type="project" value="UniProtKB-EC"/>
</dbReference>
<feature type="transmembrane region" description="Helical" evidence="4">
    <location>
        <begin position="148"/>
        <end position="166"/>
    </location>
</feature>
<accession>A0A6C0TZG9</accession>
<dbReference type="EMBL" id="CP048711">
    <property type="protein sequence ID" value="QIB65220.1"/>
    <property type="molecule type" value="Genomic_DNA"/>
</dbReference>
<dbReference type="SUPFAM" id="SSF55073">
    <property type="entry name" value="Nucleotide cyclase"/>
    <property type="match status" value="1"/>
</dbReference>
<dbReference type="Proteomes" id="UP000477680">
    <property type="component" value="Chromosome"/>
</dbReference>
<dbReference type="InterPro" id="IPR048435">
    <property type="entry name" value="MASE6"/>
</dbReference>
<keyword evidence="4" id="KW-0472">Membrane</keyword>
<dbReference type="InterPro" id="IPR050469">
    <property type="entry name" value="Diguanylate_Cyclase"/>
</dbReference>
<dbReference type="InterPro" id="IPR029787">
    <property type="entry name" value="Nucleotide_cyclase"/>
</dbReference>
<dbReference type="NCBIfam" id="TIGR00254">
    <property type="entry name" value="GGDEF"/>
    <property type="match status" value="1"/>
</dbReference>
<evidence type="ECO:0000259" key="5">
    <source>
        <dbReference type="PROSITE" id="PS50887"/>
    </source>
</evidence>
<keyword evidence="4" id="KW-0812">Transmembrane</keyword>
<dbReference type="RefSeq" id="WP_163494460.1">
    <property type="nucleotide sequence ID" value="NZ_CP048711.1"/>
</dbReference>
<dbReference type="GO" id="GO:1902201">
    <property type="term" value="P:negative regulation of bacterial-type flagellum-dependent cell motility"/>
    <property type="evidence" value="ECO:0007669"/>
    <property type="project" value="TreeGrafter"/>
</dbReference>
<dbReference type="GO" id="GO:0043709">
    <property type="term" value="P:cell adhesion involved in single-species biofilm formation"/>
    <property type="evidence" value="ECO:0007669"/>
    <property type="project" value="TreeGrafter"/>
</dbReference>
<dbReference type="EC" id="2.7.7.65" evidence="2"/>
<dbReference type="CDD" id="cd01949">
    <property type="entry name" value="GGDEF"/>
    <property type="match status" value="1"/>
</dbReference>
<gene>
    <name evidence="6" type="ORF">G3T16_07200</name>
</gene>
<keyword evidence="7" id="KW-1185">Reference proteome</keyword>
<dbReference type="InterPro" id="IPR000160">
    <property type="entry name" value="GGDEF_dom"/>
</dbReference>
<evidence type="ECO:0000256" key="3">
    <source>
        <dbReference type="ARBA" id="ARBA00034247"/>
    </source>
</evidence>
<evidence type="ECO:0000256" key="1">
    <source>
        <dbReference type="ARBA" id="ARBA00001946"/>
    </source>
</evidence>
<sequence length="360" mass="40128">MDTQLETLHQLARPHRRAVLVVLLWITIAGGIFFGSLNFYRGAYPIAVTEFLMTGYSGYLLYAVRHTRLLERWILAYLLPFLVAMMIALWTPQASATVFGWVLLIPLVSHLLLGRRLGLLISLVFMAIAAVIFLLRNHHDPELMDIRSIANMVVLSICLIAFSHAYEISRERSELQLLQAARTDFLTGLANRAGLTVFFHREQKRALREQQPLALLVIDLDYFKRVNDQFGHEAGDRALVHAAELMQRRLRSTDLLARLGGEEFGAVLVNTTSTTATEVAEELRLAVAAGKLVHESQPIALTMSIGVAQLGVDGDNLQALLSAADERLYLAKDLGRNRVISAPQTGPDTVPVWQARPSIF</sequence>
<feature type="transmembrane region" description="Helical" evidence="4">
    <location>
        <begin position="118"/>
        <end position="136"/>
    </location>
</feature>
<feature type="domain" description="GGDEF" evidence="5">
    <location>
        <begin position="211"/>
        <end position="344"/>
    </location>
</feature>
<dbReference type="AlphaFoldDB" id="A0A6C0TZG9"/>
<dbReference type="PROSITE" id="PS50887">
    <property type="entry name" value="GGDEF"/>
    <property type="match status" value="1"/>
</dbReference>
<evidence type="ECO:0000313" key="6">
    <source>
        <dbReference type="EMBL" id="QIB65220.1"/>
    </source>
</evidence>
<feature type="transmembrane region" description="Helical" evidence="4">
    <location>
        <begin position="74"/>
        <end position="90"/>
    </location>
</feature>
<protein>
    <recommendedName>
        <fullName evidence="2">diguanylate cyclase</fullName>
        <ecNumber evidence="2">2.7.7.65</ecNumber>
    </recommendedName>
</protein>
<dbReference type="PANTHER" id="PTHR45138">
    <property type="entry name" value="REGULATORY COMPONENTS OF SENSORY TRANSDUCTION SYSTEM"/>
    <property type="match status" value="1"/>
</dbReference>
<feature type="transmembrane region" description="Helical" evidence="4">
    <location>
        <begin position="18"/>
        <end position="37"/>
    </location>
</feature>
<name>A0A6C0TZG9_9GAMM</name>
<dbReference type="KEGG" id="kim:G3T16_07200"/>
<evidence type="ECO:0000256" key="2">
    <source>
        <dbReference type="ARBA" id="ARBA00012528"/>
    </source>
</evidence>
<dbReference type="PANTHER" id="PTHR45138:SF9">
    <property type="entry name" value="DIGUANYLATE CYCLASE DGCM-RELATED"/>
    <property type="match status" value="1"/>
</dbReference>
<evidence type="ECO:0000313" key="7">
    <source>
        <dbReference type="Proteomes" id="UP000477680"/>
    </source>
</evidence>
<proteinExistence type="predicted"/>
<dbReference type="FunFam" id="3.30.70.270:FF:000001">
    <property type="entry name" value="Diguanylate cyclase domain protein"/>
    <property type="match status" value="1"/>
</dbReference>
<reference evidence="6 7" key="1">
    <citation type="submission" date="2020-02" db="EMBL/GenBank/DDBJ databases">
        <title>Genome sequencing for Kineobactrum sp. M2.</title>
        <authorList>
            <person name="Park S.-J."/>
        </authorList>
    </citation>
    <scope>NUCLEOTIDE SEQUENCE [LARGE SCALE GENOMIC DNA]</scope>
    <source>
        <strain evidence="6 7">M2</strain>
    </source>
</reference>
<keyword evidence="4" id="KW-1133">Transmembrane helix</keyword>
<dbReference type="Pfam" id="PF20966">
    <property type="entry name" value="MASE6"/>
    <property type="match status" value="1"/>
</dbReference>
<feature type="transmembrane region" description="Helical" evidence="4">
    <location>
        <begin position="43"/>
        <end position="62"/>
    </location>
</feature>
<organism evidence="6 7">
    <name type="scientific">Kineobactrum salinum</name>
    <dbReference type="NCBI Taxonomy" id="2708301"/>
    <lineage>
        <taxon>Bacteria</taxon>
        <taxon>Pseudomonadati</taxon>
        <taxon>Pseudomonadota</taxon>
        <taxon>Gammaproteobacteria</taxon>
        <taxon>Cellvibrionales</taxon>
        <taxon>Halieaceae</taxon>
        <taxon>Kineobactrum</taxon>
    </lineage>
</organism>
<comment type="catalytic activity">
    <reaction evidence="3">
        <text>2 GTP = 3',3'-c-di-GMP + 2 diphosphate</text>
        <dbReference type="Rhea" id="RHEA:24898"/>
        <dbReference type="ChEBI" id="CHEBI:33019"/>
        <dbReference type="ChEBI" id="CHEBI:37565"/>
        <dbReference type="ChEBI" id="CHEBI:58805"/>
        <dbReference type="EC" id="2.7.7.65"/>
    </reaction>
</comment>
<evidence type="ECO:0000256" key="4">
    <source>
        <dbReference type="SAM" id="Phobius"/>
    </source>
</evidence>